<proteinExistence type="inferred from homology"/>
<comment type="caution">
    <text evidence="4">The sequence shown here is derived from an EMBL/GenBank/DDBJ whole genome shotgun (WGS) entry which is preliminary data.</text>
</comment>
<protein>
    <submittedName>
        <fullName evidence="4">3-carboxy-cis,cis-muconate cycloisomerase</fullName>
    </submittedName>
</protein>
<accession>A0AB36RKX1</accession>
<dbReference type="GO" id="GO:0016829">
    <property type="term" value="F:lyase activity"/>
    <property type="evidence" value="ECO:0007669"/>
    <property type="project" value="UniProtKB-KW"/>
</dbReference>
<dbReference type="PANTHER" id="PTHR43172:SF2">
    <property type="entry name" value="ADENYLOSUCCINATE LYASE C-TERMINAL DOMAIN-CONTAINING PROTEIN"/>
    <property type="match status" value="1"/>
</dbReference>
<reference evidence="4 5" key="1">
    <citation type="submission" date="2017-08" db="EMBL/GenBank/DDBJ databases">
        <title>Whole genome sequences of 6 clinical strains closest to Corynebacterium imitans.</title>
        <authorList>
            <person name="Bernier A.-M."/>
            <person name="Burdz T."/>
            <person name="Bernard K."/>
        </authorList>
    </citation>
    <scope>NUCLEOTIDE SEQUENCE [LARGE SCALE GENOMIC DNA]</scope>
    <source>
        <strain evidence="4 5">NML92-0415</strain>
    </source>
</reference>
<evidence type="ECO:0000259" key="3">
    <source>
        <dbReference type="Pfam" id="PF00206"/>
    </source>
</evidence>
<evidence type="ECO:0000256" key="2">
    <source>
        <dbReference type="ARBA" id="ARBA00034772"/>
    </source>
</evidence>
<dbReference type="PROSITE" id="PS00163">
    <property type="entry name" value="FUMARATE_LYASES"/>
    <property type="match status" value="1"/>
</dbReference>
<feature type="domain" description="Fumarate lyase N-terminal" evidence="3">
    <location>
        <begin position="28"/>
        <end position="296"/>
    </location>
</feature>
<evidence type="ECO:0000256" key="1">
    <source>
        <dbReference type="ARBA" id="ARBA00023239"/>
    </source>
</evidence>
<gene>
    <name evidence="4" type="ORF">CKJ80_09435</name>
</gene>
<organism evidence="4 5">
    <name type="scientific">Corynebacterium hadale</name>
    <dbReference type="NCBI Taxonomy" id="2026255"/>
    <lineage>
        <taxon>Bacteria</taxon>
        <taxon>Bacillati</taxon>
        <taxon>Actinomycetota</taxon>
        <taxon>Actinomycetes</taxon>
        <taxon>Mycobacteriales</taxon>
        <taxon>Corynebacteriaceae</taxon>
        <taxon>Corynebacterium</taxon>
    </lineage>
</organism>
<dbReference type="AlphaFoldDB" id="A0AB36RKX1"/>
<dbReference type="PANTHER" id="PTHR43172">
    <property type="entry name" value="ADENYLOSUCCINATE LYASE"/>
    <property type="match status" value="1"/>
</dbReference>
<keyword evidence="1" id="KW-0456">Lyase</keyword>
<dbReference type="InterPro" id="IPR008948">
    <property type="entry name" value="L-Aspartase-like"/>
</dbReference>
<dbReference type="PRINTS" id="PR00149">
    <property type="entry name" value="FUMRATELYASE"/>
</dbReference>
<evidence type="ECO:0000313" key="5">
    <source>
        <dbReference type="Proteomes" id="UP000218041"/>
    </source>
</evidence>
<dbReference type="InterPro" id="IPR000362">
    <property type="entry name" value="Fumarate_lyase_fam"/>
</dbReference>
<sequence>MRYEHSRSTYSDLAGGETAVHEHISDIAFLGQILRFERALAKSALACGVITPAQHDDAIAAIDAYEPDLEQIAVLSAEGANPAIPIARHLKSNLTDPSGIHVGATSQDAIDSALGLCIIAASEPLYDGADRLIALLRSLAEVHRGTEMIGRTLGQQATPTTFGCVAAGWMEQLQMSVDDLKRAVAQIPVQYAGATGTLAAVHPQGIALHDALADELGMQPRPLVWHTNRLPFIRVSGALAEVAGACRKIASDIIFLSASEIGEVREASPGGSSSMPHKANPAAAIAADGYARRAPGLHVTMLDAMDCRLQRGVGSWHAEWATLRELFAVTASTLSRTTASLFGLRVNTEKMASHLNHTATIGHATDIVDEILNDERTT</sequence>
<evidence type="ECO:0000313" key="4">
    <source>
        <dbReference type="EMBL" id="PAT09794.1"/>
    </source>
</evidence>
<dbReference type="Pfam" id="PF00206">
    <property type="entry name" value="Lyase_1"/>
    <property type="match status" value="1"/>
</dbReference>
<dbReference type="InterPro" id="IPR022761">
    <property type="entry name" value="Fumarate_lyase_N"/>
</dbReference>
<dbReference type="SUPFAM" id="SSF48557">
    <property type="entry name" value="L-aspartase-like"/>
    <property type="match status" value="1"/>
</dbReference>
<dbReference type="EMBL" id="NSGP01000014">
    <property type="protein sequence ID" value="PAT09794.1"/>
    <property type="molecule type" value="Genomic_DNA"/>
</dbReference>
<dbReference type="RefSeq" id="WP_095555514.1">
    <property type="nucleotide sequence ID" value="NZ_NSGP01000014.1"/>
</dbReference>
<dbReference type="Proteomes" id="UP000218041">
    <property type="component" value="Unassembled WGS sequence"/>
</dbReference>
<name>A0AB36RKX1_9CORY</name>
<dbReference type="Gene3D" id="1.20.200.10">
    <property type="entry name" value="Fumarase/aspartase (Central domain)"/>
    <property type="match status" value="1"/>
</dbReference>
<dbReference type="InterPro" id="IPR020557">
    <property type="entry name" value="Fumarate_lyase_CS"/>
</dbReference>
<comment type="similarity">
    <text evidence="2">Belongs to the class-II fumarase/aspartase family.</text>
</comment>